<feature type="compositionally biased region" description="Low complexity" evidence="1">
    <location>
        <begin position="207"/>
        <end position="221"/>
    </location>
</feature>
<dbReference type="Proteomes" id="UP000593567">
    <property type="component" value="Unassembled WGS sequence"/>
</dbReference>
<accession>A0A7J7JLC3</accession>
<sequence length="273" mass="29587">MMFNIAVAHLSKQLSGNEFIPCSSLASSTDIKPFSMVERDRLNQYTVTSYTIKDLMACPQDLSSQKWQTKDLGLHNCSSKLKITSKIKGQLMNMMNMELDGIKYIDWKADFGQCLFKQVELGPFTNHFNQKCHSTKTEKEATNHLNANYDHELDITHIMTIPAETVVAYQVMELLIHNKHGTIEKISKRGGLTSRSRAPDGNPQNAPSGSSEETSSTVGPSASRPSPLTTDSSGSVSSHGMNAASPLPSAGKTNLGTEDKSGGTSCPTAMAAA</sequence>
<feature type="compositionally biased region" description="Polar residues" evidence="1">
    <location>
        <begin position="223"/>
        <end position="240"/>
    </location>
</feature>
<organism evidence="2 3">
    <name type="scientific">Bugula neritina</name>
    <name type="common">Brown bryozoan</name>
    <name type="synonym">Sertularia neritina</name>
    <dbReference type="NCBI Taxonomy" id="10212"/>
    <lineage>
        <taxon>Eukaryota</taxon>
        <taxon>Metazoa</taxon>
        <taxon>Spiralia</taxon>
        <taxon>Lophotrochozoa</taxon>
        <taxon>Bryozoa</taxon>
        <taxon>Gymnolaemata</taxon>
        <taxon>Cheilostomatida</taxon>
        <taxon>Flustrina</taxon>
        <taxon>Buguloidea</taxon>
        <taxon>Bugulidae</taxon>
        <taxon>Bugula</taxon>
    </lineage>
</organism>
<gene>
    <name evidence="2" type="ORF">EB796_014631</name>
</gene>
<dbReference type="PANTHER" id="PTHR15207">
    <property type="entry name" value="NONSYNDROMIC HEARING IMPAIRMENT PROTEIN"/>
    <property type="match status" value="1"/>
</dbReference>
<dbReference type="InterPro" id="IPR042377">
    <property type="entry name" value="GSDME"/>
</dbReference>
<comment type="caution">
    <text evidence="2">The sequence shown here is derived from an EMBL/GenBank/DDBJ whole genome shotgun (WGS) entry which is preliminary data.</text>
</comment>
<dbReference type="GO" id="GO:0012501">
    <property type="term" value="P:programmed cell death"/>
    <property type="evidence" value="ECO:0007669"/>
    <property type="project" value="InterPro"/>
</dbReference>
<dbReference type="GO" id="GO:0005737">
    <property type="term" value="C:cytoplasm"/>
    <property type="evidence" value="ECO:0007669"/>
    <property type="project" value="TreeGrafter"/>
</dbReference>
<reference evidence="2" key="1">
    <citation type="submission" date="2020-06" db="EMBL/GenBank/DDBJ databases">
        <title>Draft genome of Bugula neritina, a colonial animal packing powerful symbionts and potential medicines.</title>
        <authorList>
            <person name="Rayko M."/>
        </authorList>
    </citation>
    <scope>NUCLEOTIDE SEQUENCE [LARGE SCALE GENOMIC DNA]</scope>
    <source>
        <strain evidence="2">Kwan_BN1</strain>
    </source>
</reference>
<evidence type="ECO:0000256" key="1">
    <source>
        <dbReference type="SAM" id="MobiDB-lite"/>
    </source>
</evidence>
<dbReference type="EMBL" id="VXIV02002152">
    <property type="protein sequence ID" value="KAF6027070.1"/>
    <property type="molecule type" value="Genomic_DNA"/>
</dbReference>
<feature type="region of interest" description="Disordered" evidence="1">
    <location>
        <begin position="186"/>
        <end position="273"/>
    </location>
</feature>
<dbReference type="PANTHER" id="PTHR15207:SF3">
    <property type="entry name" value="DEAFNESS, AUTOSOMAL DOMINANT 5-RELATED"/>
    <property type="match status" value="1"/>
</dbReference>
<evidence type="ECO:0000313" key="3">
    <source>
        <dbReference type="Proteomes" id="UP000593567"/>
    </source>
</evidence>
<feature type="compositionally biased region" description="Polar residues" evidence="1">
    <location>
        <begin position="251"/>
        <end position="267"/>
    </location>
</feature>
<protein>
    <submittedName>
        <fullName evidence="2">Uncharacterized protein</fullName>
    </submittedName>
</protein>
<evidence type="ECO:0000313" key="2">
    <source>
        <dbReference type="EMBL" id="KAF6027070.1"/>
    </source>
</evidence>
<dbReference type="AlphaFoldDB" id="A0A7J7JLC3"/>
<name>A0A7J7JLC3_BUGNE</name>
<proteinExistence type="predicted"/>
<keyword evidence="3" id="KW-1185">Reference proteome</keyword>